<proteinExistence type="predicted"/>
<dbReference type="Gene3D" id="1.10.10.10">
    <property type="entry name" value="Winged helix-like DNA-binding domain superfamily/Winged helix DNA-binding domain"/>
    <property type="match status" value="1"/>
</dbReference>
<evidence type="ECO:0000259" key="1">
    <source>
        <dbReference type="Pfam" id="PF03551"/>
    </source>
</evidence>
<organism evidence="2 3">
    <name type="scientific">Thermospira aquatica</name>
    <dbReference type="NCBI Taxonomy" id="2828656"/>
    <lineage>
        <taxon>Bacteria</taxon>
        <taxon>Pseudomonadati</taxon>
        <taxon>Spirochaetota</taxon>
        <taxon>Spirochaetia</taxon>
        <taxon>Brevinematales</taxon>
        <taxon>Thermospiraceae</taxon>
        <taxon>Thermospira</taxon>
    </lineage>
</organism>
<feature type="domain" description="Transcription regulator PadR N-terminal" evidence="1">
    <location>
        <begin position="10"/>
        <end position="86"/>
    </location>
</feature>
<dbReference type="SUPFAM" id="SSF46785">
    <property type="entry name" value="Winged helix' DNA-binding domain"/>
    <property type="match status" value="1"/>
</dbReference>
<dbReference type="Pfam" id="PF03551">
    <property type="entry name" value="PadR"/>
    <property type="match status" value="1"/>
</dbReference>
<dbReference type="InterPro" id="IPR036390">
    <property type="entry name" value="WH_DNA-bd_sf"/>
</dbReference>
<dbReference type="RefSeq" id="WP_271435402.1">
    <property type="nucleotide sequence ID" value="NZ_CP073355.1"/>
</dbReference>
<dbReference type="InterPro" id="IPR036388">
    <property type="entry name" value="WH-like_DNA-bd_sf"/>
</dbReference>
<keyword evidence="3" id="KW-1185">Reference proteome</keyword>
<accession>A0AAX3BDI7</accession>
<dbReference type="Proteomes" id="UP001056539">
    <property type="component" value="Chromosome"/>
</dbReference>
<protein>
    <submittedName>
        <fullName evidence="2">PadR family transcriptional regulator</fullName>
    </submittedName>
</protein>
<reference evidence="2" key="2">
    <citation type="submission" date="2022-06" db="EMBL/GenBank/DDBJ databases">
        <title>Thermospira aquatica gen. nov., sp. nov.</title>
        <authorList>
            <person name="Ben Ali Gam Z."/>
            <person name="Labat M."/>
        </authorList>
    </citation>
    <scope>NUCLEOTIDE SEQUENCE</scope>
    <source>
        <strain evidence="2">F1F22</strain>
    </source>
</reference>
<dbReference type="PANTHER" id="PTHR33169">
    <property type="entry name" value="PADR-FAMILY TRANSCRIPTIONAL REGULATOR"/>
    <property type="match status" value="1"/>
</dbReference>
<evidence type="ECO:0000313" key="2">
    <source>
        <dbReference type="EMBL" id="URA10271.1"/>
    </source>
</evidence>
<sequence>MKYSNVELIILHLISEKKSLSGYEINRLVEERGYRNWAEIGTSSIYIGLEKLENKGLVVSSLDTQKQGKGPLPKKYSLTPEGEKVLLEEMRKALSGKADIPGRFTIGLSGLALFTIEEAIVHLGNKKSQLADQIQHQNNQWQAIGGEKAPFHVWALFRHTTYMLEKELEFVEKLISDLKKLL</sequence>
<dbReference type="InterPro" id="IPR005149">
    <property type="entry name" value="Tscrpt_reg_PadR_N"/>
</dbReference>
<dbReference type="AlphaFoldDB" id="A0AAX3BDI7"/>
<dbReference type="InterPro" id="IPR052509">
    <property type="entry name" value="Metal_resp_DNA-bind_regulator"/>
</dbReference>
<name>A0AAX3BDI7_9SPIR</name>
<evidence type="ECO:0000313" key="3">
    <source>
        <dbReference type="Proteomes" id="UP001056539"/>
    </source>
</evidence>
<dbReference type="PANTHER" id="PTHR33169:SF27">
    <property type="entry name" value="TRANSCRIPTIONAL REGULATOR PADR FAMILY PROTEIN"/>
    <property type="match status" value="1"/>
</dbReference>
<dbReference type="EMBL" id="CP073355">
    <property type="protein sequence ID" value="URA10271.1"/>
    <property type="molecule type" value="Genomic_DNA"/>
</dbReference>
<gene>
    <name evidence="2" type="ORF">KDW03_00245</name>
</gene>
<dbReference type="KEGG" id="taqu:KDW03_00245"/>
<reference evidence="2" key="1">
    <citation type="submission" date="2021-04" db="EMBL/GenBank/DDBJ databases">
        <authorList>
            <person name="Postec A."/>
        </authorList>
    </citation>
    <scope>NUCLEOTIDE SEQUENCE</scope>
    <source>
        <strain evidence="2">F1F22</strain>
    </source>
</reference>